<dbReference type="Gene3D" id="2.60.220.10">
    <property type="entry name" value="Polysaccharide lyase family 8-like, C-terminal"/>
    <property type="match status" value="1"/>
</dbReference>
<reference evidence="1" key="2">
    <citation type="journal article" date="2021" name="PeerJ">
        <title>Extensive microbial diversity within the chicken gut microbiome revealed by metagenomics and culture.</title>
        <authorList>
            <person name="Gilroy R."/>
            <person name="Ravi A."/>
            <person name="Getino M."/>
            <person name="Pursley I."/>
            <person name="Horton D.L."/>
            <person name="Alikhan N.F."/>
            <person name="Baker D."/>
            <person name="Gharbi K."/>
            <person name="Hall N."/>
            <person name="Watson M."/>
            <person name="Adriaenssens E.M."/>
            <person name="Foster-Nyarko E."/>
            <person name="Jarju S."/>
            <person name="Secka A."/>
            <person name="Antonio M."/>
            <person name="Oren A."/>
            <person name="Chaudhuri R.R."/>
            <person name="La Ragione R."/>
            <person name="Hildebrand F."/>
            <person name="Pallen M.J."/>
        </authorList>
    </citation>
    <scope>NUCLEOTIDE SEQUENCE</scope>
    <source>
        <strain evidence="1">20514</strain>
    </source>
</reference>
<dbReference type="AlphaFoldDB" id="A0A9D9EGQ8"/>
<reference evidence="1" key="1">
    <citation type="submission" date="2020-10" db="EMBL/GenBank/DDBJ databases">
        <authorList>
            <person name="Gilroy R."/>
        </authorList>
    </citation>
    <scope>NUCLEOTIDE SEQUENCE</scope>
    <source>
        <strain evidence="1">20514</strain>
    </source>
</reference>
<dbReference type="GO" id="GO:0003824">
    <property type="term" value="F:catalytic activity"/>
    <property type="evidence" value="ECO:0007669"/>
    <property type="project" value="UniProtKB-ARBA"/>
</dbReference>
<comment type="caution">
    <text evidence="1">The sequence shown here is derived from an EMBL/GenBank/DDBJ whole genome shotgun (WGS) entry which is preliminary data.</text>
</comment>
<feature type="non-terminal residue" evidence="1">
    <location>
        <position position="1"/>
    </location>
</feature>
<name>A0A9D9EGQ8_9BACT</name>
<dbReference type="EMBL" id="JADIMQ010000010">
    <property type="protein sequence ID" value="MBO8447771.1"/>
    <property type="molecule type" value="Genomic_DNA"/>
</dbReference>
<dbReference type="Proteomes" id="UP000810252">
    <property type="component" value="Unassembled WGS sequence"/>
</dbReference>
<organism evidence="1 2">
    <name type="scientific">Candidatus Cryptobacteroides merdigallinarum</name>
    <dbReference type="NCBI Taxonomy" id="2840770"/>
    <lineage>
        <taxon>Bacteria</taxon>
        <taxon>Pseudomonadati</taxon>
        <taxon>Bacteroidota</taxon>
        <taxon>Bacteroidia</taxon>
        <taxon>Bacteroidales</taxon>
        <taxon>Candidatus Cryptobacteroides</taxon>
    </lineage>
</organism>
<gene>
    <name evidence="1" type="ORF">IAC29_00685</name>
</gene>
<dbReference type="GO" id="GO:0005975">
    <property type="term" value="P:carbohydrate metabolic process"/>
    <property type="evidence" value="ECO:0007669"/>
    <property type="project" value="InterPro"/>
</dbReference>
<sequence length="61" mass="6560">TQKAYTTPQPSQPILKTVVIDGAWELAAPSGSVKLESADSRTSLTATCTDGQPVEFRLKRI</sequence>
<evidence type="ECO:0000313" key="1">
    <source>
        <dbReference type="EMBL" id="MBO8447771.1"/>
    </source>
</evidence>
<protein>
    <submittedName>
        <fullName evidence="1">Uncharacterized protein</fullName>
    </submittedName>
</protein>
<dbReference type="SUPFAM" id="SSF49863">
    <property type="entry name" value="Hyaluronate lyase-like, C-terminal domain"/>
    <property type="match status" value="1"/>
</dbReference>
<accession>A0A9D9EGQ8</accession>
<dbReference type="InterPro" id="IPR011071">
    <property type="entry name" value="Lyase_8-like_C"/>
</dbReference>
<evidence type="ECO:0000313" key="2">
    <source>
        <dbReference type="Proteomes" id="UP000810252"/>
    </source>
</evidence>
<proteinExistence type="predicted"/>